<evidence type="ECO:0000313" key="2">
    <source>
        <dbReference type="EMBL" id="MCC8431695.1"/>
    </source>
</evidence>
<dbReference type="InterPro" id="IPR029063">
    <property type="entry name" value="SAM-dependent_MTases_sf"/>
</dbReference>
<feature type="domain" description="Methyltransferase type 11" evidence="1">
    <location>
        <begin position="54"/>
        <end position="102"/>
    </location>
</feature>
<gene>
    <name evidence="2" type="ORF">LJ725_22190</name>
</gene>
<dbReference type="GO" id="GO:0032259">
    <property type="term" value="P:methylation"/>
    <property type="evidence" value="ECO:0007669"/>
    <property type="project" value="UniProtKB-KW"/>
</dbReference>
<comment type="caution">
    <text evidence="2">The sequence shown here is derived from an EMBL/GenBank/DDBJ whole genome shotgun (WGS) entry which is preliminary data.</text>
</comment>
<evidence type="ECO:0000313" key="3">
    <source>
        <dbReference type="Proteomes" id="UP001198862"/>
    </source>
</evidence>
<dbReference type="RefSeq" id="WP_230553125.1">
    <property type="nucleotide sequence ID" value="NZ_JAJISD010000011.1"/>
</dbReference>
<proteinExistence type="predicted"/>
<accession>A0ABS8L026</accession>
<dbReference type="Proteomes" id="UP001198862">
    <property type="component" value="Unassembled WGS sequence"/>
</dbReference>
<keyword evidence="3" id="KW-1185">Reference proteome</keyword>
<dbReference type="GO" id="GO:0008168">
    <property type="term" value="F:methyltransferase activity"/>
    <property type="evidence" value="ECO:0007669"/>
    <property type="project" value="UniProtKB-KW"/>
</dbReference>
<keyword evidence="2" id="KW-0808">Transferase</keyword>
<dbReference type="Pfam" id="PF08241">
    <property type="entry name" value="Methyltransf_11"/>
    <property type="match status" value="1"/>
</dbReference>
<keyword evidence="2" id="KW-0489">Methyltransferase</keyword>
<dbReference type="Gene3D" id="3.40.50.150">
    <property type="entry name" value="Vaccinia Virus protein VP39"/>
    <property type="match status" value="1"/>
</dbReference>
<dbReference type="InterPro" id="IPR013216">
    <property type="entry name" value="Methyltransf_11"/>
</dbReference>
<organism evidence="2 3">
    <name type="scientific">Reyranella aquatilis</name>
    <dbReference type="NCBI Taxonomy" id="2035356"/>
    <lineage>
        <taxon>Bacteria</taxon>
        <taxon>Pseudomonadati</taxon>
        <taxon>Pseudomonadota</taxon>
        <taxon>Alphaproteobacteria</taxon>
        <taxon>Hyphomicrobiales</taxon>
        <taxon>Reyranellaceae</taxon>
        <taxon>Reyranella</taxon>
    </lineage>
</organism>
<sequence length="204" mass="23199">MNPNSPEAVRDESTAFRDSSISAGPLKLHLGCGPKHIPGFYHVDALEYPNVDRVALIDRLDFLSDETVDLIYASHVLEHFGRHEVDNVLREWHRVLRPGGVLRLAVPDFKACSRLYLEGKLANGINDIMGLIIGGQRNDHDFHYVLFDQETLEARLKGVGFSHCRLWDWRSTEHHNLDDYSQAYLPHMDKTNGTLVSLNMEAVK</sequence>
<dbReference type="SUPFAM" id="SSF53335">
    <property type="entry name" value="S-adenosyl-L-methionine-dependent methyltransferases"/>
    <property type="match status" value="1"/>
</dbReference>
<protein>
    <submittedName>
        <fullName evidence="2">Methyltransferase domain-containing protein</fullName>
    </submittedName>
</protein>
<dbReference type="CDD" id="cd02440">
    <property type="entry name" value="AdoMet_MTases"/>
    <property type="match status" value="1"/>
</dbReference>
<dbReference type="EMBL" id="JAJISD010000011">
    <property type="protein sequence ID" value="MCC8431695.1"/>
    <property type="molecule type" value="Genomic_DNA"/>
</dbReference>
<evidence type="ECO:0000259" key="1">
    <source>
        <dbReference type="Pfam" id="PF08241"/>
    </source>
</evidence>
<reference evidence="2 3" key="1">
    <citation type="submission" date="2021-11" db="EMBL/GenBank/DDBJ databases">
        <authorList>
            <person name="Lee D.-H."/>
            <person name="Kim S.-B."/>
        </authorList>
    </citation>
    <scope>NUCLEOTIDE SEQUENCE [LARGE SCALE GENOMIC DNA]</scope>
    <source>
        <strain evidence="2 3">KCTC 52223</strain>
    </source>
</reference>
<name>A0ABS8L026_9HYPH</name>